<proteinExistence type="predicted"/>
<gene>
    <name evidence="2" type="ORF">S01H4_07996</name>
</gene>
<dbReference type="AlphaFoldDB" id="X0Z9V9"/>
<name>X0Z9V9_9ZZZZ</name>
<feature type="transmembrane region" description="Helical" evidence="1">
    <location>
        <begin position="20"/>
        <end position="39"/>
    </location>
</feature>
<sequence>MLDLWTGWNGSDWNWRRADALVAAGAGAGVSMVASKVGLNRYVKIPYVKI</sequence>
<organism evidence="2">
    <name type="scientific">marine sediment metagenome</name>
    <dbReference type="NCBI Taxonomy" id="412755"/>
    <lineage>
        <taxon>unclassified sequences</taxon>
        <taxon>metagenomes</taxon>
        <taxon>ecological metagenomes</taxon>
    </lineage>
</organism>
<evidence type="ECO:0000256" key="1">
    <source>
        <dbReference type="SAM" id="Phobius"/>
    </source>
</evidence>
<comment type="caution">
    <text evidence="2">The sequence shown here is derived from an EMBL/GenBank/DDBJ whole genome shotgun (WGS) entry which is preliminary data.</text>
</comment>
<keyword evidence="1" id="KW-0812">Transmembrane</keyword>
<accession>X0Z9V9</accession>
<protein>
    <submittedName>
        <fullName evidence="2">Uncharacterized protein</fullName>
    </submittedName>
</protein>
<dbReference type="EMBL" id="BART01002686">
    <property type="protein sequence ID" value="GAG66185.1"/>
    <property type="molecule type" value="Genomic_DNA"/>
</dbReference>
<keyword evidence="1" id="KW-1133">Transmembrane helix</keyword>
<reference evidence="2" key="1">
    <citation type="journal article" date="2014" name="Front. Microbiol.">
        <title>High frequency of phylogenetically diverse reductive dehalogenase-homologous genes in deep subseafloor sedimentary metagenomes.</title>
        <authorList>
            <person name="Kawai M."/>
            <person name="Futagami T."/>
            <person name="Toyoda A."/>
            <person name="Takaki Y."/>
            <person name="Nishi S."/>
            <person name="Hori S."/>
            <person name="Arai W."/>
            <person name="Tsubouchi T."/>
            <person name="Morono Y."/>
            <person name="Uchiyama I."/>
            <person name="Ito T."/>
            <person name="Fujiyama A."/>
            <person name="Inagaki F."/>
            <person name="Takami H."/>
        </authorList>
    </citation>
    <scope>NUCLEOTIDE SEQUENCE</scope>
    <source>
        <strain evidence="2">Expedition CK06-06</strain>
    </source>
</reference>
<evidence type="ECO:0000313" key="2">
    <source>
        <dbReference type="EMBL" id="GAG66185.1"/>
    </source>
</evidence>
<keyword evidence="1" id="KW-0472">Membrane</keyword>